<reference evidence="4" key="1">
    <citation type="submission" date="2020-07" db="EMBL/GenBank/DDBJ databases">
        <title>Genome sequences of bacteria associated with the marine, planktonic diatom Thalassiosira profunda strain ECT2AJA-044.</title>
        <authorList>
            <person name="Gargas C.B."/>
            <person name="Roberts W.R."/>
            <person name="Alverson A.J."/>
        </authorList>
    </citation>
    <scope>NUCLEOTIDE SEQUENCE</scope>
    <source>
        <strain evidence="4">ECT2AJA-044</strain>
    </source>
</reference>
<feature type="transmembrane region" description="Helical" evidence="2">
    <location>
        <begin position="44"/>
        <end position="64"/>
    </location>
</feature>
<evidence type="ECO:0000256" key="2">
    <source>
        <dbReference type="SAM" id="Phobius"/>
    </source>
</evidence>
<evidence type="ECO:0000256" key="1">
    <source>
        <dbReference type="RuleBase" id="RU369079"/>
    </source>
</evidence>
<keyword evidence="1" id="KW-0813">Transport</keyword>
<dbReference type="Proteomes" id="UP000665026">
    <property type="component" value="Chromosome"/>
</dbReference>
<keyword evidence="2" id="KW-1133">Transmembrane helix</keyword>
<feature type="domain" description="TRAP C4-dicarboxylate transport system permease DctM subunit" evidence="3">
    <location>
        <begin position="121"/>
        <end position="558"/>
    </location>
</feature>
<feature type="transmembrane region" description="Helical" evidence="2">
    <location>
        <begin position="608"/>
        <end position="633"/>
    </location>
</feature>
<feature type="transmembrane region" description="Helical" evidence="2">
    <location>
        <begin position="181"/>
        <end position="203"/>
    </location>
</feature>
<dbReference type="EMBL" id="CP060010">
    <property type="protein sequence ID" value="QTN35110.1"/>
    <property type="molecule type" value="Genomic_DNA"/>
</dbReference>
<keyword evidence="2" id="KW-0472">Membrane</keyword>
<accession>A0A975I6N5</accession>
<gene>
    <name evidence="4" type="ORF">HZ995_11515</name>
</gene>
<dbReference type="PANTHER" id="PTHR43849:SF2">
    <property type="entry name" value="BLL3936 PROTEIN"/>
    <property type="match status" value="1"/>
</dbReference>
<comment type="function">
    <text evidence="1">Part of the tripartite ATP-independent periplasmic (TRAP) transport system.</text>
</comment>
<feature type="transmembrane region" description="Helical" evidence="2">
    <location>
        <begin position="114"/>
        <end position="130"/>
    </location>
</feature>
<feature type="transmembrane region" description="Helical" evidence="2">
    <location>
        <begin position="471"/>
        <end position="491"/>
    </location>
</feature>
<dbReference type="InterPro" id="IPR010656">
    <property type="entry name" value="DctM"/>
</dbReference>
<feature type="transmembrane region" description="Helical" evidence="2">
    <location>
        <begin position="377"/>
        <end position="394"/>
    </location>
</feature>
<feature type="transmembrane region" description="Helical" evidence="2">
    <location>
        <begin position="415"/>
        <end position="434"/>
    </location>
</feature>
<evidence type="ECO:0000313" key="5">
    <source>
        <dbReference type="Proteomes" id="UP000665026"/>
    </source>
</evidence>
<feature type="transmembrane region" description="Helical" evidence="2">
    <location>
        <begin position="350"/>
        <end position="371"/>
    </location>
</feature>
<name>A0A975I6N5_9RHOB</name>
<dbReference type="Pfam" id="PF06808">
    <property type="entry name" value="DctM"/>
    <property type="match status" value="1"/>
</dbReference>
<feature type="transmembrane region" description="Helical" evidence="2">
    <location>
        <begin position="569"/>
        <end position="587"/>
    </location>
</feature>
<dbReference type="RefSeq" id="WP_209355796.1">
    <property type="nucleotide sequence ID" value="NZ_CP060010.1"/>
</dbReference>
<sequence length="643" mass="67389">MADQAAHQGAMQRNILLVIGFFFALLGFFNALPDLGPIRSPFGIIGAETLHPLVLAVGLVIATISISRFSSNPRDVAVTGFNFTLLVAGLYALYDYNVAMIELNEGLFFFDARHAWISVIGCIIILYFCWRLWGLPLAIVGAVTLLYFFFGENAPGILGHAGSDFIEDTPPELWYNTGDGVLGKILGILIGTIFPFIIMGAVLEGTGGGHSMIKLSFHAMRRFRGGPAHAAIMASSLFGTISGSAVSNVVGTGVITIPMIKKRGFSPAFAGGVEATASTGGQIMPPIMGAAALVMADFIELDYLLIITAAIIPAMAYYASLFTTVVFEARSLNVGETAESEMDPITGQDWINLILVVVPISTVVFCLIAGFSAAGSAMIALSILLVISFLNPEMRKRPLTVAEAFARGGTTFGRLLMAISTVGIIVAVLGATGLPLEFAKVISQSAGDNLLVALIFAALAALALGMGMPTLPAYLTIIIILGPALTSLGLTDLAAHFFVFYFGVASAITPPVAMAAFAAASISGGGAIGTAVAATRIGIVIFAIPFMFAFNPEMLLVAEGGAEFAMGPFLYMIVRLMLLIYMLASAASRFDKARMPAWESLARAAVGLALISPVIAISGAAIVASAALIFLHYTVLNRKEATA</sequence>
<feature type="transmembrane region" description="Helical" evidence="2">
    <location>
        <begin position="303"/>
        <end position="329"/>
    </location>
</feature>
<dbReference type="NCBIfam" id="TIGR02123">
    <property type="entry name" value="TRAP_fused"/>
    <property type="match status" value="1"/>
</dbReference>
<feature type="transmembrane region" description="Helical" evidence="2">
    <location>
        <begin position="15"/>
        <end position="32"/>
    </location>
</feature>
<dbReference type="KEGG" id="cact:HZ995_11515"/>
<dbReference type="GO" id="GO:0022857">
    <property type="term" value="F:transmembrane transporter activity"/>
    <property type="evidence" value="ECO:0007669"/>
    <property type="project" value="UniProtKB-UniRule"/>
</dbReference>
<organism evidence="4 5">
    <name type="scientific">Cognatishimia activa</name>
    <dbReference type="NCBI Taxonomy" id="1715691"/>
    <lineage>
        <taxon>Bacteria</taxon>
        <taxon>Pseudomonadati</taxon>
        <taxon>Pseudomonadota</taxon>
        <taxon>Alphaproteobacteria</taxon>
        <taxon>Rhodobacterales</taxon>
        <taxon>Paracoccaceae</taxon>
        <taxon>Cognatishimia</taxon>
    </lineage>
</organism>
<feature type="transmembrane region" description="Helical" evidence="2">
    <location>
        <begin position="76"/>
        <end position="94"/>
    </location>
</feature>
<keyword evidence="1" id="KW-0997">Cell inner membrane</keyword>
<feature type="transmembrane region" description="Helical" evidence="2">
    <location>
        <begin position="446"/>
        <end position="464"/>
    </location>
</feature>
<evidence type="ECO:0000313" key="4">
    <source>
        <dbReference type="EMBL" id="QTN35110.1"/>
    </source>
</evidence>
<protein>
    <submittedName>
        <fullName evidence="4">TRAP transporter fused permease subunit</fullName>
    </submittedName>
</protein>
<evidence type="ECO:0000259" key="3">
    <source>
        <dbReference type="Pfam" id="PF06808"/>
    </source>
</evidence>
<keyword evidence="2" id="KW-0812">Transmembrane</keyword>
<dbReference type="AlphaFoldDB" id="A0A975I6N5"/>
<dbReference type="GO" id="GO:0005886">
    <property type="term" value="C:plasma membrane"/>
    <property type="evidence" value="ECO:0007669"/>
    <property type="project" value="UniProtKB-SubCell"/>
</dbReference>
<keyword evidence="1" id="KW-1003">Cell membrane</keyword>
<comment type="subcellular location">
    <subcellularLocation>
        <location evidence="1">Cell inner membrane</location>
        <topology evidence="1">Multi-pass membrane protein</topology>
    </subcellularLocation>
</comment>
<proteinExistence type="predicted"/>
<feature type="transmembrane region" description="Helical" evidence="2">
    <location>
        <begin position="527"/>
        <end position="549"/>
    </location>
</feature>
<dbReference type="PANTHER" id="PTHR43849">
    <property type="entry name" value="BLL3936 PROTEIN"/>
    <property type="match status" value="1"/>
</dbReference>
<feature type="transmembrane region" description="Helical" evidence="2">
    <location>
        <begin position="230"/>
        <end position="257"/>
    </location>
</feature>
<feature type="transmembrane region" description="Helical" evidence="2">
    <location>
        <begin position="137"/>
        <end position="161"/>
    </location>
</feature>
<dbReference type="InterPro" id="IPR011853">
    <property type="entry name" value="TRAP_DctM-Dct_fused"/>
</dbReference>
<feature type="transmembrane region" description="Helical" evidence="2">
    <location>
        <begin position="497"/>
        <end position="520"/>
    </location>
</feature>